<reference evidence="2 3" key="2">
    <citation type="submission" date="2018-10" db="EMBL/GenBank/DDBJ databases">
        <authorList>
            <consortium name="Pathogen Informatics"/>
        </authorList>
    </citation>
    <scope>NUCLEOTIDE SEQUENCE [LARGE SCALE GENOMIC DNA]</scope>
</reference>
<keyword evidence="3" id="KW-1185">Reference proteome</keyword>
<feature type="chain" id="PRO_5043122418" evidence="1">
    <location>
        <begin position="21"/>
        <end position="74"/>
    </location>
</feature>
<evidence type="ECO:0000313" key="4">
    <source>
        <dbReference type="WBParaSite" id="EVEC_0000061401-mRNA-1"/>
    </source>
</evidence>
<accession>A0A0N4UTK2</accession>
<protein>
    <submittedName>
        <fullName evidence="4">Secreted protein</fullName>
    </submittedName>
</protein>
<reference evidence="4" key="1">
    <citation type="submission" date="2017-02" db="UniProtKB">
        <authorList>
            <consortium name="WormBaseParasite"/>
        </authorList>
    </citation>
    <scope>IDENTIFICATION</scope>
</reference>
<organism evidence="4">
    <name type="scientific">Enterobius vermicularis</name>
    <name type="common">Human pinworm</name>
    <dbReference type="NCBI Taxonomy" id="51028"/>
    <lineage>
        <taxon>Eukaryota</taxon>
        <taxon>Metazoa</taxon>
        <taxon>Ecdysozoa</taxon>
        <taxon>Nematoda</taxon>
        <taxon>Chromadorea</taxon>
        <taxon>Rhabditida</taxon>
        <taxon>Spirurina</taxon>
        <taxon>Oxyuridomorpha</taxon>
        <taxon>Oxyuroidea</taxon>
        <taxon>Oxyuridae</taxon>
        <taxon>Enterobius</taxon>
    </lineage>
</organism>
<dbReference type="WBParaSite" id="EVEC_0000061401-mRNA-1">
    <property type="protein sequence ID" value="EVEC_0000061401-mRNA-1"/>
    <property type="gene ID" value="EVEC_0000061401"/>
</dbReference>
<name>A0A0N4UTK2_ENTVE</name>
<dbReference type="EMBL" id="UXUI01000569">
    <property type="protein sequence ID" value="VDD85274.1"/>
    <property type="molecule type" value="Genomic_DNA"/>
</dbReference>
<dbReference type="AlphaFoldDB" id="A0A0N4UTK2"/>
<feature type="signal peptide" evidence="1">
    <location>
        <begin position="1"/>
        <end position="20"/>
    </location>
</feature>
<gene>
    <name evidence="2" type="ORF">EVEC_LOCUS417</name>
</gene>
<sequence>MKVGVAPALALFFLVLVVITVRYPDTGDSAAQLERSCKVSRGKKAELRAASEAALSRNCLSPTKLFLLRLSRTG</sequence>
<evidence type="ECO:0000313" key="3">
    <source>
        <dbReference type="Proteomes" id="UP000274131"/>
    </source>
</evidence>
<proteinExistence type="predicted"/>
<dbReference type="Proteomes" id="UP000274131">
    <property type="component" value="Unassembled WGS sequence"/>
</dbReference>
<evidence type="ECO:0000256" key="1">
    <source>
        <dbReference type="SAM" id="SignalP"/>
    </source>
</evidence>
<evidence type="ECO:0000313" key="2">
    <source>
        <dbReference type="EMBL" id="VDD85274.1"/>
    </source>
</evidence>
<keyword evidence="1" id="KW-0732">Signal</keyword>